<accession>A0ABQ7K3V8</accession>
<dbReference type="SUPFAM" id="SSF46565">
    <property type="entry name" value="Chaperone J-domain"/>
    <property type="match status" value="1"/>
</dbReference>
<feature type="region of interest" description="Disordered" evidence="4">
    <location>
        <begin position="481"/>
        <end position="508"/>
    </location>
</feature>
<dbReference type="InterPro" id="IPR036869">
    <property type="entry name" value="J_dom_sf"/>
</dbReference>
<dbReference type="InterPro" id="IPR042569">
    <property type="entry name" value="RAC_head_sf"/>
</dbReference>
<dbReference type="InterPro" id="IPR032003">
    <property type="entry name" value="RAC_head"/>
</dbReference>
<feature type="domain" description="Myb-like" evidence="6">
    <location>
        <begin position="698"/>
        <end position="742"/>
    </location>
</feature>
<dbReference type="Pfam" id="PF23082">
    <property type="entry name" value="Myb_DNA-binding_2"/>
    <property type="match status" value="1"/>
</dbReference>
<feature type="region of interest" description="Disordered" evidence="4">
    <location>
        <begin position="597"/>
        <end position="673"/>
    </location>
</feature>
<feature type="compositionally biased region" description="Basic and acidic residues" evidence="4">
    <location>
        <begin position="321"/>
        <end position="377"/>
    </location>
</feature>
<evidence type="ECO:0000256" key="4">
    <source>
        <dbReference type="SAM" id="MobiDB-lite"/>
    </source>
</evidence>
<comment type="subcellular location">
    <subcellularLocation>
        <location evidence="1">Cytoplasm</location>
    </subcellularLocation>
</comment>
<dbReference type="InterPro" id="IPR001623">
    <property type="entry name" value="DnaJ_domain"/>
</dbReference>
<evidence type="ECO:0000259" key="6">
    <source>
        <dbReference type="PROSITE" id="PS50090"/>
    </source>
</evidence>
<evidence type="ECO:0000259" key="5">
    <source>
        <dbReference type="PROSITE" id="PS50076"/>
    </source>
</evidence>
<evidence type="ECO:0000313" key="7">
    <source>
        <dbReference type="EMBL" id="KAG0291032.1"/>
    </source>
</evidence>
<dbReference type="Gene3D" id="1.10.8.840">
    <property type="entry name" value="Ribosome-associated complex head domain"/>
    <property type="match status" value="1"/>
</dbReference>
<feature type="region of interest" description="Disordered" evidence="4">
    <location>
        <begin position="321"/>
        <end position="378"/>
    </location>
</feature>
<dbReference type="InterPro" id="IPR044634">
    <property type="entry name" value="Zuotin/DnaJC2"/>
</dbReference>
<comment type="caution">
    <text evidence="7">The sequence shown here is derived from an EMBL/GenBank/DDBJ whole genome shotgun (WGS) entry which is preliminary data.</text>
</comment>
<dbReference type="InterPro" id="IPR018253">
    <property type="entry name" value="DnaJ_domain_CS"/>
</dbReference>
<protein>
    <recommendedName>
        <fullName evidence="9">DnaJ homolog subfamily C member 2</fullName>
    </recommendedName>
</protein>
<sequence length="760" mass="83680">MGNSASANKDSLESMTLGSLLLGPPPADWDSSKDSIQHGAITKPIMETIEPVGPMYLAHARRTLYKRTFSEDEKHLAQSAAEAAAAAKLLEDAETADDLHIEHDHKDDLRRDAKDWKTQDHYRLLGLGTARWRANHSMIKKAHRTKVLVHHPDKKSAATGSNATHDDAFFKCIQKAYEILSDPIKRRQYDSVDPIPEESYNALKDGADLPFIEAWGPVFEREARFSVRDRKRIPSIGTMDSTKEEVEEFYGFWYGFESWRSFEYLDKEEGEGAENRDDKRYIEKKNKAERAKLKKEDGARLRKLVDTAFALDPRMAVFKEQGKEAKEAKKRERNEQAKKAKREAERDAALAKEQEEEKESSERLKKEEEKKEKEAKKKVIRKEKKNIKTLMKDANYGYIKGKHISPSTLEIYLSELETMLDKLSLEDLERIVTGLSVAKTSNQDKQKILDTEAQKLVRDGLANPESLTQFGADGVTKKTIETTTTSVNTPTSTTTTTTTTTTSSNTPTKEWSVEEVALLIKAANKFPGGVSDRWETIAAYVALHTGLPQRDPDDVIKKSKAVQKGSHQEATVRQLQFQKKTYDVVDAPTVRYDIEGEVPPVVGTTGGAEKGDTALRKKKKGTAAAGAAPAKAIASPAPKAANRTTPTTAAIPATPAVASTTTPPPSSGAGAKTAALAALASPTAAASAPAGAPPASLWTAAEQKLLEGGMKSYPPSWQGEGDRWDKIAESVPGRTKKECKLRVKYLQEQVKAQKAAAAGK</sequence>
<dbReference type="InterPro" id="IPR058871">
    <property type="entry name" value="Zuotin_N"/>
</dbReference>
<dbReference type="InterPro" id="IPR054076">
    <property type="entry name" value="ZUO1-like_ZHD"/>
</dbReference>
<dbReference type="EMBL" id="JAAAIM010000262">
    <property type="protein sequence ID" value="KAG0291032.1"/>
    <property type="molecule type" value="Genomic_DNA"/>
</dbReference>
<dbReference type="Pfam" id="PF26185">
    <property type="entry name" value="Zuotin_N"/>
    <property type="match status" value="1"/>
</dbReference>
<feature type="compositionally biased region" description="Low complexity" evidence="4">
    <location>
        <begin position="482"/>
        <end position="508"/>
    </location>
</feature>
<dbReference type="Proteomes" id="UP001194696">
    <property type="component" value="Unassembled WGS sequence"/>
</dbReference>
<dbReference type="Gene3D" id="1.10.287.110">
    <property type="entry name" value="DnaJ domain"/>
    <property type="match status" value="1"/>
</dbReference>
<dbReference type="SMART" id="SM00717">
    <property type="entry name" value="SANT"/>
    <property type="match status" value="2"/>
</dbReference>
<dbReference type="CDD" id="cd23953">
    <property type="entry name" value="zuotin_NTD"/>
    <property type="match status" value="1"/>
</dbReference>
<dbReference type="SUPFAM" id="SSF46689">
    <property type="entry name" value="Homeodomain-like"/>
    <property type="match status" value="1"/>
</dbReference>
<dbReference type="CDD" id="cd06257">
    <property type="entry name" value="DnaJ"/>
    <property type="match status" value="1"/>
</dbReference>
<dbReference type="Pfam" id="PF00249">
    <property type="entry name" value="Myb_DNA-binding"/>
    <property type="match status" value="1"/>
</dbReference>
<dbReference type="Pfam" id="PF16717">
    <property type="entry name" value="RAC_head"/>
    <property type="match status" value="1"/>
</dbReference>
<evidence type="ECO:0008006" key="9">
    <source>
        <dbReference type="Google" id="ProtNLM"/>
    </source>
</evidence>
<dbReference type="PROSITE" id="PS50076">
    <property type="entry name" value="DNAJ_2"/>
    <property type="match status" value="1"/>
</dbReference>
<evidence type="ECO:0000256" key="1">
    <source>
        <dbReference type="ARBA" id="ARBA00004496"/>
    </source>
</evidence>
<feature type="compositionally biased region" description="Low complexity" evidence="4">
    <location>
        <begin position="622"/>
        <end position="673"/>
    </location>
</feature>
<gene>
    <name evidence="7" type="ORF">BGZ96_005564</name>
</gene>
<evidence type="ECO:0000313" key="8">
    <source>
        <dbReference type="Proteomes" id="UP001194696"/>
    </source>
</evidence>
<dbReference type="SMART" id="SM00271">
    <property type="entry name" value="DnaJ"/>
    <property type="match status" value="1"/>
</dbReference>
<dbReference type="PANTHER" id="PTHR43999:SF1">
    <property type="entry name" value="DNAJ HOMOLOG SUBFAMILY C MEMBER 2"/>
    <property type="match status" value="1"/>
</dbReference>
<keyword evidence="3" id="KW-0143">Chaperone</keyword>
<proteinExistence type="predicted"/>
<dbReference type="CDD" id="cd00167">
    <property type="entry name" value="SANT"/>
    <property type="match status" value="2"/>
</dbReference>
<organism evidence="7 8">
    <name type="scientific">Linnemannia gamsii</name>
    <dbReference type="NCBI Taxonomy" id="64522"/>
    <lineage>
        <taxon>Eukaryota</taxon>
        <taxon>Fungi</taxon>
        <taxon>Fungi incertae sedis</taxon>
        <taxon>Mucoromycota</taxon>
        <taxon>Mortierellomycotina</taxon>
        <taxon>Mortierellomycetes</taxon>
        <taxon>Mortierellales</taxon>
        <taxon>Mortierellaceae</taxon>
        <taxon>Linnemannia</taxon>
    </lineage>
</organism>
<dbReference type="PANTHER" id="PTHR43999">
    <property type="entry name" value="DNAJ HOMOLOG SUBFAMILY C MEMBER 2"/>
    <property type="match status" value="1"/>
</dbReference>
<dbReference type="Gene3D" id="1.10.10.60">
    <property type="entry name" value="Homeodomain-like"/>
    <property type="match status" value="2"/>
</dbReference>
<dbReference type="InterPro" id="IPR001005">
    <property type="entry name" value="SANT/Myb"/>
</dbReference>
<dbReference type="Pfam" id="PF00226">
    <property type="entry name" value="DnaJ"/>
    <property type="match status" value="1"/>
</dbReference>
<name>A0ABQ7K3V8_9FUNG</name>
<feature type="domain" description="J" evidence="5">
    <location>
        <begin position="120"/>
        <end position="193"/>
    </location>
</feature>
<dbReference type="PROSITE" id="PS50090">
    <property type="entry name" value="MYB_LIKE"/>
    <property type="match status" value="1"/>
</dbReference>
<keyword evidence="2" id="KW-0963">Cytoplasm</keyword>
<dbReference type="PROSITE" id="PS00636">
    <property type="entry name" value="DNAJ_1"/>
    <property type="match status" value="1"/>
</dbReference>
<evidence type="ECO:0000256" key="3">
    <source>
        <dbReference type="ARBA" id="ARBA00023186"/>
    </source>
</evidence>
<reference evidence="7 8" key="1">
    <citation type="journal article" date="2020" name="Fungal Divers.">
        <title>Resolving the Mortierellaceae phylogeny through synthesis of multi-gene phylogenetics and phylogenomics.</title>
        <authorList>
            <person name="Vandepol N."/>
            <person name="Liber J."/>
            <person name="Desiro A."/>
            <person name="Na H."/>
            <person name="Kennedy M."/>
            <person name="Barry K."/>
            <person name="Grigoriev I.V."/>
            <person name="Miller A.N."/>
            <person name="O'Donnell K."/>
            <person name="Stajich J.E."/>
            <person name="Bonito G."/>
        </authorList>
    </citation>
    <scope>NUCLEOTIDE SEQUENCE [LARGE SCALE GENOMIC DNA]</scope>
    <source>
        <strain evidence="7 8">AD045</strain>
    </source>
</reference>
<dbReference type="InterPro" id="IPR009057">
    <property type="entry name" value="Homeodomain-like_sf"/>
</dbReference>
<evidence type="ECO:0000256" key="2">
    <source>
        <dbReference type="ARBA" id="ARBA00022490"/>
    </source>
</evidence>
<keyword evidence="8" id="KW-1185">Reference proteome</keyword>
<dbReference type="Pfam" id="PF21884">
    <property type="entry name" value="ZUO1-like_ZHD"/>
    <property type="match status" value="1"/>
</dbReference>